<keyword evidence="1" id="KW-1133">Transmembrane helix</keyword>
<keyword evidence="1" id="KW-0472">Membrane</keyword>
<keyword evidence="1" id="KW-0812">Transmembrane</keyword>
<dbReference type="EMBL" id="JABFCT010000001">
    <property type="protein sequence ID" value="KAF5879361.1"/>
    <property type="molecule type" value="Genomic_DNA"/>
</dbReference>
<dbReference type="InterPro" id="IPR052413">
    <property type="entry name" value="SUR7_domain"/>
</dbReference>
<dbReference type="RefSeq" id="XP_037198305.1">
    <property type="nucleotide sequence ID" value="XM_037336939.1"/>
</dbReference>
<dbReference type="Proteomes" id="UP000531561">
    <property type="component" value="Unassembled WGS sequence"/>
</dbReference>
<feature type="transmembrane region" description="Helical" evidence="1">
    <location>
        <begin position="235"/>
        <end position="257"/>
    </location>
</feature>
<feature type="transmembrane region" description="Helical" evidence="1">
    <location>
        <begin position="35"/>
        <end position="58"/>
    </location>
</feature>
<sequence length="413" mass="44981">MLAVKYAAITTSFKVLLHLWKLYRGKMKVNQGRPIRWHALLSLILSTISFALGLITIFSGSNNGALEANLGQSLVEFAAVNSTTANTTSIIDISALDTRALSSDSIEKRDAASDFATALFGNVIKEVKNIAKKIEAGDNDGLNEAEKVLVSNITDTVGVADFYSLHVMKICRGTITTGDKWVVDGCSNYSQALKGLTQLTSSTPSTFRIVNTTLTVPLLGLATTAMPFTAGMLNIGTIAILVLYGLALIGSGATIFLSAIYMFKPTARIVYCALFFSFLASNFTMTVTLNLTAVTSMVNQMVSLVGPALGIEASVGGAFLGSSWIAAIFALIFNQYWMMVWLVEIRGYGFRRRIRTDEEIGNWKEIMIELKRDWKKPVPEGLPTSESNENLMLIERVDEVTGVATKEQSYRLS</sequence>
<reference evidence="2 3" key="1">
    <citation type="journal article" date="2020" name="Phytopathology">
        <title>A high-quality genome resource of Botrytis fragariae, a new and rapidly spreading fungal pathogen causing strawberry gray mold in the U.S.A.</title>
        <authorList>
            <person name="Wu Y."/>
            <person name="Saski C.A."/>
            <person name="Schnabel G."/>
            <person name="Xiao S."/>
            <person name="Hu M."/>
        </authorList>
    </citation>
    <scope>NUCLEOTIDE SEQUENCE [LARGE SCALE GENOMIC DNA]</scope>
    <source>
        <strain evidence="2 3">BVB16</strain>
    </source>
</reference>
<evidence type="ECO:0000313" key="2">
    <source>
        <dbReference type="EMBL" id="KAF5879361.1"/>
    </source>
</evidence>
<comment type="caution">
    <text evidence="2">The sequence shown here is derived from an EMBL/GenBank/DDBJ whole genome shotgun (WGS) entry which is preliminary data.</text>
</comment>
<organism evidence="2 3">
    <name type="scientific">Botrytis fragariae</name>
    <dbReference type="NCBI Taxonomy" id="1964551"/>
    <lineage>
        <taxon>Eukaryota</taxon>
        <taxon>Fungi</taxon>
        <taxon>Dikarya</taxon>
        <taxon>Ascomycota</taxon>
        <taxon>Pezizomycotina</taxon>
        <taxon>Leotiomycetes</taxon>
        <taxon>Helotiales</taxon>
        <taxon>Sclerotiniaceae</taxon>
        <taxon>Botrytis</taxon>
    </lineage>
</organism>
<evidence type="ECO:0000256" key="1">
    <source>
        <dbReference type="SAM" id="Phobius"/>
    </source>
</evidence>
<gene>
    <name evidence="2" type="ORF">Bfra_006570</name>
</gene>
<dbReference type="GO" id="GO:0005886">
    <property type="term" value="C:plasma membrane"/>
    <property type="evidence" value="ECO:0007669"/>
    <property type="project" value="TreeGrafter"/>
</dbReference>
<evidence type="ECO:0000313" key="3">
    <source>
        <dbReference type="Proteomes" id="UP000531561"/>
    </source>
</evidence>
<accession>A0A8H6ENZ6</accession>
<dbReference type="PANTHER" id="PTHR28019">
    <property type="entry name" value="CELL MEMBRANE PROTEIN YLR413W-RELATED"/>
    <property type="match status" value="1"/>
</dbReference>
<name>A0A8H6ENZ6_9HELO</name>
<dbReference type="GeneID" id="59260631"/>
<feature type="transmembrane region" description="Helical" evidence="1">
    <location>
        <begin position="318"/>
        <end position="343"/>
    </location>
</feature>
<proteinExistence type="predicted"/>
<dbReference type="GO" id="GO:0031505">
    <property type="term" value="P:fungal-type cell wall organization"/>
    <property type="evidence" value="ECO:0007669"/>
    <property type="project" value="TreeGrafter"/>
</dbReference>
<feature type="transmembrane region" description="Helical" evidence="1">
    <location>
        <begin position="269"/>
        <end position="298"/>
    </location>
</feature>
<protein>
    <submittedName>
        <fullName evidence="2">Putative sur7 protein</fullName>
    </submittedName>
</protein>
<dbReference type="AlphaFoldDB" id="A0A8H6ENZ6"/>
<dbReference type="PANTHER" id="PTHR28019:SF2">
    <property type="entry name" value="CELL MEMBRANE PROTEIN YLR413W-RELATED"/>
    <property type="match status" value="1"/>
</dbReference>
<dbReference type="OrthoDB" id="4159154at2759"/>
<dbReference type="GO" id="GO:0051285">
    <property type="term" value="C:cell cortex of cell tip"/>
    <property type="evidence" value="ECO:0007669"/>
    <property type="project" value="TreeGrafter"/>
</dbReference>
<keyword evidence="3" id="KW-1185">Reference proteome</keyword>